<evidence type="ECO:0000313" key="2">
    <source>
        <dbReference type="EMBL" id="MFB9325380.1"/>
    </source>
</evidence>
<dbReference type="RefSeq" id="WP_377491093.1">
    <property type="nucleotide sequence ID" value="NZ_JBHMDO010000010.1"/>
</dbReference>
<dbReference type="EMBL" id="JBHMDO010000010">
    <property type="protein sequence ID" value="MFB9325380.1"/>
    <property type="molecule type" value="Genomic_DNA"/>
</dbReference>
<keyword evidence="1" id="KW-1133">Transmembrane helix</keyword>
<keyword evidence="1" id="KW-0472">Membrane</keyword>
<feature type="transmembrane region" description="Helical" evidence="1">
    <location>
        <begin position="7"/>
        <end position="31"/>
    </location>
</feature>
<dbReference type="Proteomes" id="UP001589747">
    <property type="component" value="Unassembled WGS sequence"/>
</dbReference>
<sequence>MRLRRRTLHFLATVLAGIAVLVVNTASWLYVHQPETPDELLK</sequence>
<dbReference type="NCBIfam" id="TIGR04223">
    <property type="entry name" value="quorum_AgrD"/>
    <property type="match status" value="1"/>
</dbReference>
<evidence type="ECO:0000313" key="3">
    <source>
        <dbReference type="Proteomes" id="UP001589747"/>
    </source>
</evidence>
<accession>A0ABV5KKG1</accession>
<protein>
    <submittedName>
        <fullName evidence="2">Cyclic lactone autoinducer peptide</fullName>
    </submittedName>
</protein>
<gene>
    <name evidence="2" type="ORF">ACFFSY_05525</name>
</gene>
<comment type="caution">
    <text evidence="2">The sequence shown here is derived from an EMBL/GenBank/DDBJ whole genome shotgun (WGS) entry which is preliminary data.</text>
</comment>
<name>A0ABV5KKG1_9BACL</name>
<dbReference type="InterPro" id="IPR009229">
    <property type="entry name" value="AgrD"/>
</dbReference>
<keyword evidence="3" id="KW-1185">Reference proteome</keyword>
<evidence type="ECO:0000256" key="1">
    <source>
        <dbReference type="SAM" id="Phobius"/>
    </source>
</evidence>
<organism evidence="2 3">
    <name type="scientific">Paenibacillus aurantiacus</name>
    <dbReference type="NCBI Taxonomy" id="1936118"/>
    <lineage>
        <taxon>Bacteria</taxon>
        <taxon>Bacillati</taxon>
        <taxon>Bacillota</taxon>
        <taxon>Bacilli</taxon>
        <taxon>Bacillales</taxon>
        <taxon>Paenibacillaceae</taxon>
        <taxon>Paenibacillus</taxon>
    </lineage>
</organism>
<keyword evidence="1" id="KW-0812">Transmembrane</keyword>
<proteinExistence type="predicted"/>
<reference evidence="2 3" key="1">
    <citation type="submission" date="2024-09" db="EMBL/GenBank/DDBJ databases">
        <authorList>
            <person name="Sun Q."/>
            <person name="Mori K."/>
        </authorList>
    </citation>
    <scope>NUCLEOTIDE SEQUENCE [LARGE SCALE GENOMIC DNA]</scope>
    <source>
        <strain evidence="2 3">TISTR 2452</strain>
    </source>
</reference>